<dbReference type="PANTHER" id="PTHR11717:SF7">
    <property type="entry name" value="LOW MOLECULAR WEIGHT PHOSPHOTYROSINE PROTEIN PHOSPHATASE"/>
    <property type="match status" value="1"/>
</dbReference>
<evidence type="ECO:0000313" key="7">
    <source>
        <dbReference type="EMBL" id="GGF59265.1"/>
    </source>
</evidence>
<dbReference type="Proteomes" id="UP000632498">
    <property type="component" value="Unassembled WGS sequence"/>
</dbReference>
<feature type="domain" description="Phosphotyrosine protein phosphatase I" evidence="6">
    <location>
        <begin position="2"/>
        <end position="151"/>
    </location>
</feature>
<dbReference type="EMBL" id="BMHV01000006">
    <property type="protein sequence ID" value="GGF59265.1"/>
    <property type="molecule type" value="Genomic_DNA"/>
</dbReference>
<feature type="active site" evidence="5">
    <location>
        <position position="14"/>
    </location>
</feature>
<dbReference type="SUPFAM" id="SSF52788">
    <property type="entry name" value="Phosphotyrosine protein phosphatases I"/>
    <property type="match status" value="1"/>
</dbReference>
<dbReference type="AlphaFoldDB" id="A0A917BWV8"/>
<dbReference type="InterPro" id="IPR017867">
    <property type="entry name" value="Tyr_phospatase_low_mol_wt"/>
</dbReference>
<accession>A0A917BWV8</accession>
<sequence length="157" mass="17730">MVKVLFVCLGNICRSPTAQGVFRDLVKQKGLQDHIQTDSAGTGDWHVGKEPDKRAQAAAKVRGYDLSDLRARQAKPIDFKEFDYVLAMDRSNYAQLQQICLPGYEDRLHMFLGFDPNSPEEEVPDPYYGGPAGFDYVLDLVEEASNGLLRDIERNYL</sequence>
<dbReference type="Gene3D" id="3.40.50.2300">
    <property type="match status" value="1"/>
</dbReference>
<feature type="active site" description="Nucleophile" evidence="5">
    <location>
        <position position="8"/>
    </location>
</feature>
<dbReference type="EC" id="3.1.3.48" evidence="2"/>
<dbReference type="InterPro" id="IPR050438">
    <property type="entry name" value="LMW_PTPase"/>
</dbReference>
<evidence type="ECO:0000256" key="3">
    <source>
        <dbReference type="ARBA" id="ARBA00022801"/>
    </source>
</evidence>
<evidence type="ECO:0000256" key="2">
    <source>
        <dbReference type="ARBA" id="ARBA00013064"/>
    </source>
</evidence>
<keyword evidence="4" id="KW-0904">Protein phosphatase</keyword>
<evidence type="ECO:0000313" key="8">
    <source>
        <dbReference type="Proteomes" id="UP000632498"/>
    </source>
</evidence>
<feature type="active site" description="Proton donor" evidence="5">
    <location>
        <position position="125"/>
    </location>
</feature>
<dbReference type="Pfam" id="PF01451">
    <property type="entry name" value="LMWPc"/>
    <property type="match status" value="1"/>
</dbReference>
<dbReference type="SMART" id="SM00226">
    <property type="entry name" value="LMWPc"/>
    <property type="match status" value="1"/>
</dbReference>
<keyword evidence="8" id="KW-1185">Reference proteome</keyword>
<proteinExistence type="inferred from homology"/>
<evidence type="ECO:0000256" key="5">
    <source>
        <dbReference type="PIRSR" id="PIRSR617867-1"/>
    </source>
</evidence>
<keyword evidence="3" id="KW-0378">Hydrolase</keyword>
<dbReference type="CDD" id="cd16343">
    <property type="entry name" value="LMWPTP"/>
    <property type="match status" value="1"/>
</dbReference>
<dbReference type="InterPro" id="IPR023485">
    <property type="entry name" value="Ptyr_pPase"/>
</dbReference>
<dbReference type="InterPro" id="IPR036196">
    <property type="entry name" value="Ptyr_pPase_sf"/>
</dbReference>
<dbReference type="FunFam" id="3.40.50.2300:FF:000113">
    <property type="entry name" value="Low molecular weight protein-tyrosine-phosphatase"/>
    <property type="match status" value="1"/>
</dbReference>
<gene>
    <name evidence="7" type="primary">ptpA</name>
    <name evidence="7" type="ORF">GCM10011332_11120</name>
</gene>
<protein>
    <recommendedName>
        <fullName evidence="2">protein-tyrosine-phosphatase</fullName>
        <ecNumber evidence="2">3.1.3.48</ecNumber>
    </recommendedName>
</protein>
<name>A0A917BWV8_9PROT</name>
<comment type="similarity">
    <text evidence="1">Belongs to the low molecular weight phosphotyrosine protein phosphatase family.</text>
</comment>
<evidence type="ECO:0000256" key="1">
    <source>
        <dbReference type="ARBA" id="ARBA00011063"/>
    </source>
</evidence>
<dbReference type="PRINTS" id="PR00719">
    <property type="entry name" value="LMWPTPASE"/>
</dbReference>
<reference evidence="7" key="2">
    <citation type="submission" date="2020-09" db="EMBL/GenBank/DDBJ databases">
        <authorList>
            <person name="Sun Q."/>
            <person name="Zhou Y."/>
        </authorList>
    </citation>
    <scope>NUCLEOTIDE SEQUENCE</scope>
    <source>
        <strain evidence="7">CGMCC 1.15254</strain>
    </source>
</reference>
<reference evidence="7" key="1">
    <citation type="journal article" date="2014" name="Int. J. Syst. Evol. Microbiol.">
        <title>Complete genome sequence of Corynebacterium casei LMG S-19264T (=DSM 44701T), isolated from a smear-ripened cheese.</title>
        <authorList>
            <consortium name="US DOE Joint Genome Institute (JGI-PGF)"/>
            <person name="Walter F."/>
            <person name="Albersmeier A."/>
            <person name="Kalinowski J."/>
            <person name="Ruckert C."/>
        </authorList>
    </citation>
    <scope>NUCLEOTIDE SEQUENCE</scope>
    <source>
        <strain evidence="7">CGMCC 1.15254</strain>
    </source>
</reference>
<comment type="caution">
    <text evidence="7">The sequence shown here is derived from an EMBL/GenBank/DDBJ whole genome shotgun (WGS) entry which is preliminary data.</text>
</comment>
<dbReference type="GO" id="GO:0004725">
    <property type="term" value="F:protein tyrosine phosphatase activity"/>
    <property type="evidence" value="ECO:0007669"/>
    <property type="project" value="UniProtKB-EC"/>
</dbReference>
<organism evidence="7 8">
    <name type="scientific">Terasakiella brassicae</name>
    <dbReference type="NCBI Taxonomy" id="1634917"/>
    <lineage>
        <taxon>Bacteria</taxon>
        <taxon>Pseudomonadati</taxon>
        <taxon>Pseudomonadota</taxon>
        <taxon>Alphaproteobacteria</taxon>
        <taxon>Rhodospirillales</taxon>
        <taxon>Terasakiellaceae</taxon>
        <taxon>Terasakiella</taxon>
    </lineage>
</organism>
<evidence type="ECO:0000259" key="6">
    <source>
        <dbReference type="SMART" id="SM00226"/>
    </source>
</evidence>
<evidence type="ECO:0000256" key="4">
    <source>
        <dbReference type="ARBA" id="ARBA00022912"/>
    </source>
</evidence>
<dbReference type="PANTHER" id="PTHR11717">
    <property type="entry name" value="LOW MOLECULAR WEIGHT PROTEIN TYROSINE PHOSPHATASE"/>
    <property type="match status" value="1"/>
</dbReference>